<feature type="transmembrane region" description="Helical" evidence="7">
    <location>
        <begin position="186"/>
        <end position="210"/>
    </location>
</feature>
<protein>
    <recommendedName>
        <fullName evidence="7">Palmitoyltransferase</fullName>
        <ecNumber evidence="7">2.3.1.225</ecNumber>
    </recommendedName>
</protein>
<dbReference type="AlphaFoldDB" id="A0AAV7Z0D7"/>
<evidence type="ECO:0000313" key="12">
    <source>
        <dbReference type="Proteomes" id="UP001150062"/>
    </source>
</evidence>
<dbReference type="PANTHER" id="PTHR12246">
    <property type="entry name" value="PALMITOYLTRANSFERASE ZDHHC16"/>
    <property type="match status" value="1"/>
</dbReference>
<dbReference type="GO" id="GO:0016020">
    <property type="term" value="C:membrane"/>
    <property type="evidence" value="ECO:0007669"/>
    <property type="project" value="UniProtKB-SubCell"/>
</dbReference>
<keyword evidence="3 7" id="KW-0812">Transmembrane</keyword>
<dbReference type="InterPro" id="IPR039859">
    <property type="entry name" value="PFA4/ZDH16/20/ERF2-like"/>
</dbReference>
<comment type="domain">
    <text evidence="7">The DHHC domain is required for palmitoyltransferase activity.</text>
</comment>
<keyword evidence="6 7" id="KW-0012">Acyltransferase</keyword>
<dbReference type="GO" id="GO:0019706">
    <property type="term" value="F:protein-cysteine S-palmitoyltransferase activity"/>
    <property type="evidence" value="ECO:0007669"/>
    <property type="project" value="UniProtKB-EC"/>
</dbReference>
<dbReference type="Pfam" id="PF01529">
    <property type="entry name" value="DHHC"/>
    <property type="match status" value="1"/>
</dbReference>
<dbReference type="PROSITE" id="PS50216">
    <property type="entry name" value="DHHC"/>
    <property type="match status" value="1"/>
</dbReference>
<gene>
    <name evidence="9" type="ORF">M0812_20114</name>
    <name evidence="10" type="ORF">M0813_13700</name>
</gene>
<dbReference type="Proteomes" id="UP001146793">
    <property type="component" value="Unassembled WGS sequence"/>
</dbReference>
<evidence type="ECO:0000313" key="11">
    <source>
        <dbReference type="Proteomes" id="UP001146793"/>
    </source>
</evidence>
<evidence type="ECO:0000256" key="7">
    <source>
        <dbReference type="RuleBase" id="RU079119"/>
    </source>
</evidence>
<keyword evidence="12" id="KW-1185">Reference proteome</keyword>
<comment type="caution">
    <text evidence="9">The sequence shown here is derived from an EMBL/GenBank/DDBJ whole genome shotgun (WGS) entry which is preliminary data.</text>
</comment>
<feature type="transmembrane region" description="Helical" evidence="7">
    <location>
        <begin position="216"/>
        <end position="236"/>
    </location>
</feature>
<evidence type="ECO:0000256" key="4">
    <source>
        <dbReference type="ARBA" id="ARBA00022989"/>
    </source>
</evidence>
<evidence type="ECO:0000259" key="8">
    <source>
        <dbReference type="Pfam" id="PF01529"/>
    </source>
</evidence>
<evidence type="ECO:0000256" key="1">
    <source>
        <dbReference type="ARBA" id="ARBA00004141"/>
    </source>
</evidence>
<keyword evidence="2 7" id="KW-0808">Transferase</keyword>
<dbReference type="EMBL" id="JANTQA010000045">
    <property type="protein sequence ID" value="KAJ3434055.1"/>
    <property type="molecule type" value="Genomic_DNA"/>
</dbReference>
<evidence type="ECO:0000256" key="2">
    <source>
        <dbReference type="ARBA" id="ARBA00022679"/>
    </source>
</evidence>
<feature type="domain" description="Palmitoyltransferase DHHC" evidence="8">
    <location>
        <begin position="145"/>
        <end position="256"/>
    </location>
</feature>
<name>A0AAV7Z0D7_9EUKA</name>
<dbReference type="InterPro" id="IPR001594">
    <property type="entry name" value="Palmitoyltrfase_DHHC"/>
</dbReference>
<keyword evidence="4 7" id="KW-1133">Transmembrane helix</keyword>
<comment type="subcellular location">
    <subcellularLocation>
        <location evidence="1">Membrane</location>
        <topology evidence="1">Multi-pass membrane protein</topology>
    </subcellularLocation>
</comment>
<dbReference type="Proteomes" id="UP001150062">
    <property type="component" value="Unassembled WGS sequence"/>
</dbReference>
<reference evidence="9" key="2">
    <citation type="submission" date="2022-08" db="EMBL/GenBank/DDBJ databases">
        <title>Novel sulphate-reducing endosymbionts in the free-living metamonad Anaeramoeba.</title>
        <authorList>
            <person name="Jerlstrom-Hultqvist J."/>
            <person name="Cepicka I."/>
            <person name="Gallot-Lavallee L."/>
            <person name="Salas-Leiva D."/>
            <person name="Curtis B.A."/>
            <person name="Zahonova K."/>
            <person name="Pipaliya S."/>
            <person name="Dacks J."/>
            <person name="Roger A.J."/>
        </authorList>
    </citation>
    <scope>NUCLEOTIDE SEQUENCE</scope>
    <source>
        <strain evidence="9">Busselton2</strain>
    </source>
</reference>
<reference evidence="10" key="1">
    <citation type="submission" date="2022-08" db="EMBL/GenBank/DDBJ databases">
        <title>Novel sulfate-reducing endosymbionts in the free-living metamonad Anaeramoeba.</title>
        <authorList>
            <person name="Jerlstrom-Hultqvist J."/>
            <person name="Cepicka I."/>
            <person name="Gallot-Lavallee L."/>
            <person name="Salas-Leiva D."/>
            <person name="Curtis B.A."/>
            <person name="Zahonova K."/>
            <person name="Pipaliya S."/>
            <person name="Dacks J."/>
            <person name="Roger A.J."/>
        </authorList>
    </citation>
    <scope>NUCLEOTIDE SEQUENCE</scope>
    <source>
        <strain evidence="10">Schooner1</strain>
    </source>
</reference>
<feature type="transmembrane region" description="Helical" evidence="7">
    <location>
        <begin position="91"/>
        <end position="108"/>
    </location>
</feature>
<evidence type="ECO:0000313" key="9">
    <source>
        <dbReference type="EMBL" id="KAJ3434055.1"/>
    </source>
</evidence>
<feature type="transmembrane region" description="Helical" evidence="7">
    <location>
        <begin position="57"/>
        <end position="79"/>
    </location>
</feature>
<proteinExistence type="inferred from homology"/>
<dbReference type="EMBL" id="JAOAOG010000036">
    <property type="protein sequence ID" value="KAJ6252996.1"/>
    <property type="molecule type" value="Genomic_DNA"/>
</dbReference>
<organism evidence="9 11">
    <name type="scientific">Anaeramoeba flamelloides</name>
    <dbReference type="NCBI Taxonomy" id="1746091"/>
    <lineage>
        <taxon>Eukaryota</taxon>
        <taxon>Metamonada</taxon>
        <taxon>Anaeramoebidae</taxon>
        <taxon>Anaeramoeba</taxon>
    </lineage>
</organism>
<evidence type="ECO:0000256" key="5">
    <source>
        <dbReference type="ARBA" id="ARBA00023136"/>
    </source>
</evidence>
<evidence type="ECO:0000256" key="3">
    <source>
        <dbReference type="ARBA" id="ARBA00022692"/>
    </source>
</evidence>
<comment type="catalytic activity">
    <reaction evidence="7">
        <text>L-cysteinyl-[protein] + hexadecanoyl-CoA = S-hexadecanoyl-L-cysteinyl-[protein] + CoA</text>
        <dbReference type="Rhea" id="RHEA:36683"/>
        <dbReference type="Rhea" id="RHEA-COMP:10131"/>
        <dbReference type="Rhea" id="RHEA-COMP:11032"/>
        <dbReference type="ChEBI" id="CHEBI:29950"/>
        <dbReference type="ChEBI" id="CHEBI:57287"/>
        <dbReference type="ChEBI" id="CHEBI:57379"/>
        <dbReference type="ChEBI" id="CHEBI:74151"/>
        <dbReference type="EC" id="2.3.1.225"/>
    </reaction>
</comment>
<sequence>MSKNDNLSTPNDTYTLTDEGRPKIRSYLIKKFLFFKVFSNKKKTFYVAGHIPLVPRLYLPALFSVMSSVYVLVIFHLVFNNVRSVSPNSKAILILFDILSFLFFVSYFRTSFTSPGIVPPDWNWDPHSDLRLMVDFPLRTREHRYGHDRNRPDRARYSKTFHQLILKPDHVCHLVSNMVGFRNYKFFFLSVLYSMCLNTISTMFIIPEIIFLESTALMIFSALSIIISCVSFCFLAKPFCLHIILISKNLTTIDNYIRIEKLKNCIDYENNYDLGIWKNFIIIFGKNPLFWLFPTRISCKKNGYEWEKNIVN</sequence>
<evidence type="ECO:0000256" key="6">
    <source>
        <dbReference type="ARBA" id="ARBA00023315"/>
    </source>
</evidence>
<keyword evidence="5 7" id="KW-0472">Membrane</keyword>
<evidence type="ECO:0000313" key="10">
    <source>
        <dbReference type="EMBL" id="KAJ6252996.1"/>
    </source>
</evidence>
<dbReference type="EC" id="2.3.1.225" evidence="7"/>
<accession>A0AAV7Z0D7</accession>
<comment type="similarity">
    <text evidence="7">Belongs to the DHHC palmitoyltransferase family.</text>
</comment>